<name>A0ABR8TN87_9PSED</name>
<dbReference type="RefSeq" id="WP_251835998.1">
    <property type="nucleotide sequence ID" value="NZ_JACSQG010000003.1"/>
</dbReference>
<dbReference type="PANTHER" id="PTHR35585:SF1">
    <property type="entry name" value="HHE DOMAIN PROTEIN (AFU_ORTHOLOGUE AFUA_4G00730)"/>
    <property type="match status" value="1"/>
</dbReference>
<dbReference type="Pfam" id="PF01814">
    <property type="entry name" value="Hemerythrin"/>
    <property type="match status" value="1"/>
</dbReference>
<dbReference type="PANTHER" id="PTHR35585">
    <property type="entry name" value="HHE DOMAIN PROTEIN (AFU_ORTHOLOGUE AFUA_4G00730)"/>
    <property type="match status" value="1"/>
</dbReference>
<evidence type="ECO:0000313" key="4">
    <source>
        <dbReference type="Proteomes" id="UP000611945"/>
    </source>
</evidence>
<dbReference type="Gene3D" id="1.20.120.520">
    <property type="entry name" value="nmb1532 protein domain like"/>
    <property type="match status" value="1"/>
</dbReference>
<evidence type="ECO:0000256" key="1">
    <source>
        <dbReference type="SAM" id="Coils"/>
    </source>
</evidence>
<sequence>MNALDLLKQDHETVRELLDRLEKTTERAVKSRAEMLQKLQLELQIHTTLEEEIFYPAYTQAGGKEEAVMAAEAKEEHRTVDSLVLPDLLNTDPGSIPFTGRLKVLKELLEHHIEEEEGELFPQAQKLFDKARLDELGLEMKSRKDELKKTLAAQEA</sequence>
<feature type="coiled-coil region" evidence="1">
    <location>
        <begin position="4"/>
        <end position="34"/>
    </location>
</feature>
<protein>
    <submittedName>
        <fullName evidence="3">Hemerythrin domain-containing protein</fullName>
    </submittedName>
</protein>
<reference evidence="3 4" key="1">
    <citation type="submission" date="2020-08" db="EMBL/GenBank/DDBJ databases">
        <title>A Genomic Blueprint of the Chicken Gut Microbiome.</title>
        <authorList>
            <person name="Gilroy R."/>
            <person name="Ravi A."/>
            <person name="Getino M."/>
            <person name="Pursley I."/>
            <person name="Horton D.L."/>
            <person name="Alikhan N.-F."/>
            <person name="Baker D."/>
            <person name="Gharbi K."/>
            <person name="Hall N."/>
            <person name="Watson M."/>
            <person name="Adriaenssens E.M."/>
            <person name="Foster-Nyarko E."/>
            <person name="Jarju S."/>
            <person name="Secka A."/>
            <person name="Antonio M."/>
            <person name="Oren A."/>
            <person name="Chaudhuri R."/>
            <person name="La Ragione R.M."/>
            <person name="Hildebrand F."/>
            <person name="Pallen M.J."/>
        </authorList>
    </citation>
    <scope>NUCLEOTIDE SEQUENCE [LARGE SCALE GENOMIC DNA]</scope>
    <source>
        <strain evidence="3 4">Sa2CUA2</strain>
    </source>
</reference>
<dbReference type="InterPro" id="IPR012312">
    <property type="entry name" value="Hemerythrin-like"/>
</dbReference>
<accession>A0ABR8TN87</accession>
<gene>
    <name evidence="3" type="ORF">H9642_08500</name>
</gene>
<feature type="domain" description="Hemerythrin-like" evidence="2">
    <location>
        <begin position="3"/>
        <end position="124"/>
    </location>
</feature>
<dbReference type="Proteomes" id="UP000611945">
    <property type="component" value="Unassembled WGS sequence"/>
</dbReference>
<organism evidence="3 4">
    <name type="scientific">Serpens gallinarum</name>
    <dbReference type="NCBI Taxonomy" id="2763075"/>
    <lineage>
        <taxon>Bacteria</taxon>
        <taxon>Pseudomonadati</taxon>
        <taxon>Pseudomonadota</taxon>
        <taxon>Gammaproteobacteria</taxon>
        <taxon>Pseudomonadales</taxon>
        <taxon>Pseudomonadaceae</taxon>
        <taxon>Pseudomonas</taxon>
    </lineage>
</organism>
<evidence type="ECO:0000313" key="3">
    <source>
        <dbReference type="EMBL" id="MBD7977230.1"/>
    </source>
</evidence>
<keyword evidence="4" id="KW-1185">Reference proteome</keyword>
<proteinExistence type="predicted"/>
<evidence type="ECO:0000259" key="2">
    <source>
        <dbReference type="Pfam" id="PF01814"/>
    </source>
</evidence>
<comment type="caution">
    <text evidence="3">The sequence shown here is derived from an EMBL/GenBank/DDBJ whole genome shotgun (WGS) entry which is preliminary data.</text>
</comment>
<keyword evidence="1" id="KW-0175">Coiled coil</keyword>
<dbReference type="EMBL" id="JACSQG010000003">
    <property type="protein sequence ID" value="MBD7977230.1"/>
    <property type="molecule type" value="Genomic_DNA"/>
</dbReference>